<accession>A0A379C8D9</accession>
<dbReference type="GO" id="GO:0009401">
    <property type="term" value="P:phosphoenolpyruvate-dependent sugar phosphotransferase system"/>
    <property type="evidence" value="ECO:0007669"/>
    <property type="project" value="UniProtKB-KW"/>
</dbReference>
<dbReference type="EMBL" id="UGTA01000001">
    <property type="protein sequence ID" value="SUB58563.1"/>
    <property type="molecule type" value="Genomic_DNA"/>
</dbReference>
<organism evidence="9 10">
    <name type="scientific">Phocoenobacter uteri</name>
    <dbReference type="NCBI Taxonomy" id="146806"/>
    <lineage>
        <taxon>Bacteria</taxon>
        <taxon>Pseudomonadati</taxon>
        <taxon>Pseudomonadota</taxon>
        <taxon>Gammaproteobacteria</taxon>
        <taxon>Pasteurellales</taxon>
        <taxon>Pasteurellaceae</taxon>
        <taxon>Phocoenobacter</taxon>
    </lineage>
</organism>
<dbReference type="AlphaFoldDB" id="A0A379C8D9"/>
<dbReference type="RefSeq" id="WP_115315081.1">
    <property type="nucleotide sequence ID" value="NZ_LWIF01000001.1"/>
</dbReference>
<dbReference type="GO" id="GO:0090563">
    <property type="term" value="F:protein-phosphocysteine-sugar phosphotransferase activity"/>
    <property type="evidence" value="ECO:0007669"/>
    <property type="project" value="TreeGrafter"/>
</dbReference>
<sequence length="366" mass="38981">MLALSNKNVQLNAAVDNKADAIRLVALGLTQNGNVKADYEAGMLARETQTSTYLGNGIAIPHGTLNTRHLVENTGVQVCQFPKGVDWGEGNIAYVVIGIAAKSDEHLTLLRQLTAILGDDKATEQLAKTQDIEEFIAILSGKKQLPVTAESLISLNTETASLLTLSALNAEKLQQQGYVEQAFVGELLESTLLKLADNLFINDAKSGNQANGIAVARATAGQTVVTIANADETMNAQLEKLLNKEVQQTLVSGSVADVVALFVEQKSVVEEAGVAEGLEATFEVLNEHGLHARPSAVLVNEVKKYDAEILVQNLDRDTPLVKAKSLMKVVSLGVQKGHKLRFVATGNEAQKALDGIGLAIQSKLGE</sequence>
<dbReference type="Gene3D" id="3.30.1340.10">
    <property type="entry name" value="HPr-like"/>
    <property type="match status" value="1"/>
</dbReference>
<proteinExistence type="predicted"/>
<dbReference type="Proteomes" id="UP000255417">
    <property type="component" value="Unassembled WGS sequence"/>
</dbReference>
<evidence type="ECO:0000259" key="8">
    <source>
        <dbReference type="PROSITE" id="PS51350"/>
    </source>
</evidence>
<dbReference type="Pfam" id="PF00359">
    <property type="entry name" value="PTS_EIIA_2"/>
    <property type="match status" value="1"/>
</dbReference>
<evidence type="ECO:0000256" key="4">
    <source>
        <dbReference type="ARBA" id="ARBA00022679"/>
    </source>
</evidence>
<feature type="domain" description="PTS EIIA type-2" evidence="7">
    <location>
        <begin position="2"/>
        <end position="142"/>
    </location>
</feature>
<dbReference type="GO" id="GO:0005886">
    <property type="term" value="C:plasma membrane"/>
    <property type="evidence" value="ECO:0007669"/>
    <property type="project" value="TreeGrafter"/>
</dbReference>
<dbReference type="NCBIfam" id="TIGR01003">
    <property type="entry name" value="PTS_HPr_family"/>
    <property type="match status" value="1"/>
</dbReference>
<keyword evidence="3" id="KW-0762">Sugar transport</keyword>
<dbReference type="PROSITE" id="PS00369">
    <property type="entry name" value="PTS_HPR_HIS"/>
    <property type="match status" value="1"/>
</dbReference>
<dbReference type="Pfam" id="PF00381">
    <property type="entry name" value="PTS-HPr"/>
    <property type="match status" value="1"/>
</dbReference>
<dbReference type="PANTHER" id="PTHR30181">
    <property type="entry name" value="MANNITOL PERMEASE IIC COMPONENT"/>
    <property type="match status" value="1"/>
</dbReference>
<dbReference type="PRINTS" id="PR00107">
    <property type="entry name" value="PHOSPHOCPHPR"/>
</dbReference>
<dbReference type="OrthoDB" id="1640042at2"/>
<evidence type="ECO:0000256" key="6">
    <source>
        <dbReference type="ARBA" id="ARBA00022777"/>
    </source>
</evidence>
<dbReference type="InterPro" id="IPR002178">
    <property type="entry name" value="PTS_EIIA_type-2_dom"/>
</dbReference>
<keyword evidence="10" id="KW-1185">Reference proteome</keyword>
<reference evidence="9 10" key="1">
    <citation type="submission" date="2018-06" db="EMBL/GenBank/DDBJ databases">
        <authorList>
            <consortium name="Pathogen Informatics"/>
            <person name="Doyle S."/>
        </authorList>
    </citation>
    <scope>NUCLEOTIDE SEQUENCE [LARGE SCALE GENOMIC DNA]</scope>
    <source>
        <strain evidence="9 10">NCTC12872</strain>
    </source>
</reference>
<dbReference type="CDD" id="cd00211">
    <property type="entry name" value="PTS_IIA_fru"/>
    <property type="match status" value="1"/>
</dbReference>
<name>A0A379C8D9_9PAST</name>
<dbReference type="PROSITE" id="PS51094">
    <property type="entry name" value="PTS_EIIA_TYPE_2"/>
    <property type="match status" value="1"/>
</dbReference>
<keyword evidence="4" id="KW-0808">Transferase</keyword>
<keyword evidence="5" id="KW-0598">Phosphotransferase system</keyword>
<dbReference type="PROSITE" id="PS00372">
    <property type="entry name" value="PTS_EIIA_TYPE_2_HIS"/>
    <property type="match status" value="1"/>
</dbReference>
<keyword evidence="6" id="KW-0418">Kinase</keyword>
<dbReference type="InterPro" id="IPR035895">
    <property type="entry name" value="HPr-like_sf"/>
</dbReference>
<dbReference type="InterPro" id="IPR016152">
    <property type="entry name" value="PTrfase/Anion_transptr"/>
</dbReference>
<dbReference type="Gene3D" id="3.40.930.10">
    <property type="entry name" value="Mannitol-specific EII, Chain A"/>
    <property type="match status" value="1"/>
</dbReference>
<evidence type="ECO:0000256" key="1">
    <source>
        <dbReference type="ARBA" id="ARBA00022448"/>
    </source>
</evidence>
<gene>
    <name evidence="9" type="primary">fruB</name>
    <name evidence="9" type="ORF">NCTC12872_00527</name>
</gene>
<dbReference type="NCBIfam" id="NF008319">
    <property type="entry name" value="PRK11109.1"/>
    <property type="match status" value="1"/>
</dbReference>
<evidence type="ECO:0000313" key="9">
    <source>
        <dbReference type="EMBL" id="SUB58563.1"/>
    </source>
</evidence>
<dbReference type="InterPro" id="IPR000032">
    <property type="entry name" value="HPr-like"/>
</dbReference>
<evidence type="ECO:0000256" key="5">
    <source>
        <dbReference type="ARBA" id="ARBA00022683"/>
    </source>
</evidence>
<evidence type="ECO:0000259" key="7">
    <source>
        <dbReference type="PROSITE" id="PS51094"/>
    </source>
</evidence>
<evidence type="ECO:0000313" key="10">
    <source>
        <dbReference type="Proteomes" id="UP000255417"/>
    </source>
</evidence>
<dbReference type="SUPFAM" id="SSF55594">
    <property type="entry name" value="HPr-like"/>
    <property type="match status" value="1"/>
</dbReference>
<evidence type="ECO:0000256" key="2">
    <source>
        <dbReference type="ARBA" id="ARBA00022553"/>
    </source>
</evidence>
<dbReference type="GO" id="GO:0016301">
    <property type="term" value="F:kinase activity"/>
    <property type="evidence" value="ECO:0007669"/>
    <property type="project" value="UniProtKB-KW"/>
</dbReference>
<keyword evidence="1" id="KW-0813">Transport</keyword>
<dbReference type="PROSITE" id="PS51350">
    <property type="entry name" value="PTS_HPR_DOM"/>
    <property type="match status" value="1"/>
</dbReference>
<protein>
    <submittedName>
        <fullName evidence="9">Pseudo-HPr</fullName>
    </submittedName>
</protein>
<evidence type="ECO:0000256" key="3">
    <source>
        <dbReference type="ARBA" id="ARBA00022597"/>
    </source>
</evidence>
<feature type="domain" description="HPr" evidence="8">
    <location>
        <begin position="277"/>
        <end position="366"/>
    </location>
</feature>
<keyword evidence="2" id="KW-0597">Phosphoprotein</keyword>
<dbReference type="InterPro" id="IPR001020">
    <property type="entry name" value="PTS_HPr_His_P_site"/>
</dbReference>
<dbReference type="CDD" id="cd00367">
    <property type="entry name" value="PTS-HPr_like"/>
    <property type="match status" value="1"/>
</dbReference>
<dbReference type="InterPro" id="IPR050893">
    <property type="entry name" value="Sugar_PTS"/>
</dbReference>
<dbReference type="PANTHER" id="PTHR30181:SF3">
    <property type="entry name" value="MULTIPHOSPHORYL TRANSFER PROTEIN"/>
    <property type="match status" value="1"/>
</dbReference>
<dbReference type="SUPFAM" id="SSF55804">
    <property type="entry name" value="Phoshotransferase/anion transport protein"/>
    <property type="match status" value="1"/>
</dbReference>